<dbReference type="SMART" id="SM00304">
    <property type="entry name" value="HAMP"/>
    <property type="match status" value="1"/>
</dbReference>
<comment type="catalytic activity">
    <reaction evidence="1">
        <text>ATP + protein L-histidine = ADP + protein N-phospho-L-histidine.</text>
        <dbReference type="EC" id="2.7.13.3"/>
    </reaction>
</comment>
<organism evidence="19 20">
    <name type="scientific">Thiohalobacter thiocyanaticus</name>
    <dbReference type="NCBI Taxonomy" id="585455"/>
    <lineage>
        <taxon>Bacteria</taxon>
        <taxon>Pseudomonadati</taxon>
        <taxon>Pseudomonadota</taxon>
        <taxon>Gammaproteobacteria</taxon>
        <taxon>Thiohalobacterales</taxon>
        <taxon>Thiohalobacteraceae</taxon>
        <taxon>Thiohalobacter</taxon>
    </lineage>
</organism>
<evidence type="ECO:0000256" key="15">
    <source>
        <dbReference type="SAM" id="Phobius"/>
    </source>
</evidence>
<evidence type="ECO:0000256" key="5">
    <source>
        <dbReference type="ARBA" id="ARBA00022679"/>
    </source>
</evidence>
<feature type="domain" description="Response regulatory" evidence="17">
    <location>
        <begin position="502"/>
        <end position="618"/>
    </location>
</feature>
<feature type="domain" description="HAMP" evidence="18">
    <location>
        <begin position="175"/>
        <end position="227"/>
    </location>
</feature>
<dbReference type="PRINTS" id="PR00344">
    <property type="entry name" value="BCTRLSENSOR"/>
</dbReference>
<feature type="transmembrane region" description="Helical" evidence="15">
    <location>
        <begin position="154"/>
        <end position="173"/>
    </location>
</feature>
<dbReference type="PROSITE" id="PS50110">
    <property type="entry name" value="RESPONSE_REGULATORY"/>
    <property type="match status" value="1"/>
</dbReference>
<dbReference type="Gene3D" id="3.30.565.10">
    <property type="entry name" value="Histidine kinase-like ATPase, C-terminal domain"/>
    <property type="match status" value="1"/>
</dbReference>
<evidence type="ECO:0000256" key="2">
    <source>
        <dbReference type="ARBA" id="ARBA00004370"/>
    </source>
</evidence>
<accession>A0A426QGU2</accession>
<keyword evidence="13" id="KW-0175">Coiled coil</keyword>
<dbReference type="PANTHER" id="PTHR43047:SF63">
    <property type="entry name" value="HISTIDINE KINASE"/>
    <property type="match status" value="1"/>
</dbReference>
<keyword evidence="6" id="KW-0547">Nucleotide-binding</keyword>
<dbReference type="InterPro" id="IPR005467">
    <property type="entry name" value="His_kinase_dom"/>
</dbReference>
<keyword evidence="10 15" id="KW-0472">Membrane</keyword>
<dbReference type="Proteomes" id="UP000287798">
    <property type="component" value="Unassembled WGS sequence"/>
</dbReference>
<dbReference type="Gene3D" id="3.40.50.2300">
    <property type="match status" value="1"/>
</dbReference>
<evidence type="ECO:0000256" key="3">
    <source>
        <dbReference type="ARBA" id="ARBA00012438"/>
    </source>
</evidence>
<dbReference type="PROSITE" id="PS50885">
    <property type="entry name" value="HAMP"/>
    <property type="match status" value="1"/>
</dbReference>
<feature type="transmembrane region" description="Helical" evidence="15">
    <location>
        <begin position="23"/>
        <end position="47"/>
    </location>
</feature>
<evidence type="ECO:0000313" key="20">
    <source>
        <dbReference type="Proteomes" id="UP000287798"/>
    </source>
</evidence>
<evidence type="ECO:0000256" key="9">
    <source>
        <dbReference type="ARBA" id="ARBA00023012"/>
    </source>
</evidence>
<dbReference type="AlphaFoldDB" id="A0A426QGU2"/>
<dbReference type="InterPro" id="IPR036097">
    <property type="entry name" value="HisK_dim/P_sf"/>
</dbReference>
<evidence type="ECO:0000259" key="18">
    <source>
        <dbReference type="PROSITE" id="PS50885"/>
    </source>
</evidence>
<dbReference type="CDD" id="cd16922">
    <property type="entry name" value="HATPase_EvgS-ArcB-TorS-like"/>
    <property type="match status" value="1"/>
</dbReference>
<dbReference type="Pfam" id="PF00672">
    <property type="entry name" value="HAMP"/>
    <property type="match status" value="1"/>
</dbReference>
<keyword evidence="15" id="KW-0812">Transmembrane</keyword>
<dbReference type="CDD" id="cd06225">
    <property type="entry name" value="HAMP"/>
    <property type="match status" value="1"/>
</dbReference>
<evidence type="ECO:0000256" key="4">
    <source>
        <dbReference type="ARBA" id="ARBA00022553"/>
    </source>
</evidence>
<evidence type="ECO:0000256" key="8">
    <source>
        <dbReference type="ARBA" id="ARBA00022840"/>
    </source>
</evidence>
<dbReference type="InterPro" id="IPR003661">
    <property type="entry name" value="HisK_dim/P_dom"/>
</dbReference>
<dbReference type="InterPro" id="IPR011006">
    <property type="entry name" value="CheY-like_superfamily"/>
</dbReference>
<dbReference type="SMART" id="SM00387">
    <property type="entry name" value="HATPase_c"/>
    <property type="match status" value="1"/>
</dbReference>
<dbReference type="Gene3D" id="1.10.287.130">
    <property type="match status" value="1"/>
</dbReference>
<dbReference type="FunFam" id="3.30.565.10:FF:000010">
    <property type="entry name" value="Sensor histidine kinase RcsC"/>
    <property type="match status" value="1"/>
</dbReference>
<keyword evidence="7" id="KW-0418">Kinase</keyword>
<comment type="subcellular location">
    <subcellularLocation>
        <location evidence="2">Membrane</location>
    </subcellularLocation>
</comment>
<evidence type="ECO:0000259" key="16">
    <source>
        <dbReference type="PROSITE" id="PS50109"/>
    </source>
</evidence>
<dbReference type="SUPFAM" id="SSF158472">
    <property type="entry name" value="HAMP domain-like"/>
    <property type="match status" value="1"/>
</dbReference>
<dbReference type="SUPFAM" id="SSF47384">
    <property type="entry name" value="Homodimeric domain of signal transducing histidine kinase"/>
    <property type="match status" value="1"/>
</dbReference>
<evidence type="ECO:0000256" key="6">
    <source>
        <dbReference type="ARBA" id="ARBA00022741"/>
    </source>
</evidence>
<name>A0A426QGU2_9GAMM</name>
<feature type="coiled-coil region" evidence="13">
    <location>
        <begin position="215"/>
        <end position="242"/>
    </location>
</feature>
<feature type="modified residue" description="4-aspartylphosphate" evidence="12">
    <location>
        <position position="551"/>
    </location>
</feature>
<evidence type="ECO:0000256" key="7">
    <source>
        <dbReference type="ARBA" id="ARBA00022777"/>
    </source>
</evidence>
<keyword evidence="8" id="KW-0067">ATP-binding</keyword>
<dbReference type="SUPFAM" id="SSF52172">
    <property type="entry name" value="CheY-like"/>
    <property type="match status" value="1"/>
</dbReference>
<dbReference type="InterPro" id="IPR004358">
    <property type="entry name" value="Sig_transdc_His_kin-like_C"/>
</dbReference>
<feature type="domain" description="Histidine kinase" evidence="16">
    <location>
        <begin position="249"/>
        <end position="471"/>
    </location>
</feature>
<dbReference type="CDD" id="cd17574">
    <property type="entry name" value="REC_OmpR"/>
    <property type="match status" value="1"/>
</dbReference>
<gene>
    <name evidence="19" type="ORF">D6C00_02525</name>
</gene>
<dbReference type="PANTHER" id="PTHR43047">
    <property type="entry name" value="TWO-COMPONENT HISTIDINE PROTEIN KINASE"/>
    <property type="match status" value="1"/>
</dbReference>
<evidence type="ECO:0000256" key="12">
    <source>
        <dbReference type="PROSITE-ProRule" id="PRU00169"/>
    </source>
</evidence>
<keyword evidence="9" id="KW-0902">Two-component regulatory system</keyword>
<evidence type="ECO:0000256" key="14">
    <source>
        <dbReference type="SAM" id="MobiDB-lite"/>
    </source>
</evidence>
<protein>
    <recommendedName>
        <fullName evidence="3">histidine kinase</fullName>
        <ecNumber evidence="3">2.7.13.3</ecNumber>
    </recommendedName>
</protein>
<keyword evidence="20" id="KW-1185">Reference proteome</keyword>
<feature type="region of interest" description="Disordered" evidence="14">
    <location>
        <begin position="476"/>
        <end position="500"/>
    </location>
</feature>
<comment type="caution">
    <text evidence="19">The sequence shown here is derived from an EMBL/GenBank/DDBJ whole genome shotgun (WGS) entry which is preliminary data.</text>
</comment>
<dbReference type="EC" id="2.7.13.3" evidence="3"/>
<dbReference type="Pfam" id="PF02518">
    <property type="entry name" value="HATPase_c"/>
    <property type="match status" value="1"/>
</dbReference>
<keyword evidence="15" id="KW-1133">Transmembrane helix</keyword>
<evidence type="ECO:0000259" key="17">
    <source>
        <dbReference type="PROSITE" id="PS50110"/>
    </source>
</evidence>
<dbReference type="InterPro" id="IPR003594">
    <property type="entry name" value="HATPase_dom"/>
</dbReference>
<evidence type="ECO:0000256" key="11">
    <source>
        <dbReference type="ARBA" id="ARBA00023306"/>
    </source>
</evidence>
<evidence type="ECO:0000256" key="10">
    <source>
        <dbReference type="ARBA" id="ARBA00023136"/>
    </source>
</evidence>
<dbReference type="SUPFAM" id="SSF55874">
    <property type="entry name" value="ATPase domain of HSP90 chaperone/DNA topoisomerase II/histidine kinase"/>
    <property type="match status" value="1"/>
</dbReference>
<dbReference type="Gene3D" id="6.10.340.10">
    <property type="match status" value="1"/>
</dbReference>
<dbReference type="GO" id="GO:0005524">
    <property type="term" value="F:ATP binding"/>
    <property type="evidence" value="ECO:0007669"/>
    <property type="project" value="UniProtKB-KW"/>
</dbReference>
<dbReference type="SMART" id="SM00448">
    <property type="entry name" value="REC"/>
    <property type="match status" value="1"/>
</dbReference>
<dbReference type="GO" id="GO:0005886">
    <property type="term" value="C:plasma membrane"/>
    <property type="evidence" value="ECO:0007669"/>
    <property type="project" value="TreeGrafter"/>
</dbReference>
<keyword evidence="5" id="KW-0808">Transferase</keyword>
<dbReference type="PROSITE" id="PS50109">
    <property type="entry name" value="HIS_KIN"/>
    <property type="match status" value="1"/>
</dbReference>
<reference evidence="19 20" key="1">
    <citation type="journal article" date="2010" name="Int. J. Syst. Evol. Microbiol.">
        <title>Thiohalobacter thiocyanaticus gen. nov., sp. nov., a moderately halophilic, sulfur-oxidizing gammaproteobacterium from hypersaline lakes, that utilizes thiocyanate.</title>
        <authorList>
            <person name="Sorokin D.Y."/>
            <person name="Kovaleva O.L."/>
            <person name="Tourova T.P."/>
            <person name="Muyzer G."/>
        </authorList>
    </citation>
    <scope>NUCLEOTIDE SEQUENCE [LARGE SCALE GENOMIC DNA]</scope>
    <source>
        <strain evidence="19 20">Hrh1</strain>
    </source>
</reference>
<dbReference type="GO" id="GO:0000155">
    <property type="term" value="F:phosphorelay sensor kinase activity"/>
    <property type="evidence" value="ECO:0007669"/>
    <property type="project" value="InterPro"/>
</dbReference>
<dbReference type="SMART" id="SM00388">
    <property type="entry name" value="HisKA"/>
    <property type="match status" value="1"/>
</dbReference>
<dbReference type="InterPro" id="IPR001789">
    <property type="entry name" value="Sig_transdc_resp-reg_receiver"/>
</dbReference>
<evidence type="ECO:0000256" key="1">
    <source>
        <dbReference type="ARBA" id="ARBA00000085"/>
    </source>
</evidence>
<dbReference type="GO" id="GO:0009927">
    <property type="term" value="F:histidine phosphotransfer kinase activity"/>
    <property type="evidence" value="ECO:0007669"/>
    <property type="project" value="TreeGrafter"/>
</dbReference>
<keyword evidence="11" id="KW-0131">Cell cycle</keyword>
<proteinExistence type="predicted"/>
<dbReference type="CDD" id="cd00082">
    <property type="entry name" value="HisKA"/>
    <property type="match status" value="1"/>
</dbReference>
<dbReference type="FunFam" id="1.10.287.130:FF:000038">
    <property type="entry name" value="Sensory transduction histidine kinase"/>
    <property type="match status" value="1"/>
</dbReference>
<dbReference type="InterPro" id="IPR036890">
    <property type="entry name" value="HATPase_C_sf"/>
</dbReference>
<sequence length="626" mass="69460">MERRMVNEVIVSDDWTRNWQASIAVKITALVMWVIIVAVFIVATWLLRDMESRLQADFEAGADRIAYQVASLVEAGAAGETADLTARMAELQQGSGFSAIGLSLGQQDFLVGDADGQDVIERHLPTALAPGQDIDLEVFHPNLDELVAQRRNQLVIGIFATLLVFGLFLTWSIRTIVHRPLQQLVSATRAVSEGRREVRLDISREDEFGYLSRFFNQMLDRLMAQQRELEQAAEEARSVSRAKSAFLANMSHELRTPLNAIIGYSEMLEEEAGDIGARELTPDLHKINSAGRHLLSLINDVLDLSKIEAGKIEINPVMFQLRDLVSDVVDNIQPMMLRNNNHLQVEVPDPPGRMFSDETKLRQVLMNLLSNAAKFTEDGKVRLQLSRRRERGEDWVQFVVEDTGIGIAPEKLGRLFQEFSQVDSSSTRKYGGTGLGLAISRRFCEKLGGRIEVDSEPGSGSRFTIHLPADFGQLLPEPASRTTVPATRDRVGDTAGPGNAGKALIVDDNASSRDLISRTLQAEGIEVIEARDGREAIALLESQRPHLICTDLILPNMNGFDFIKWLRANPLTTELPLVVVSAMDINPADRRELELQRARIVPKGVNLRQQLVSLLQELVNGETAAG</sequence>
<dbReference type="InterPro" id="IPR003660">
    <property type="entry name" value="HAMP_dom"/>
</dbReference>
<keyword evidence="4 12" id="KW-0597">Phosphoprotein</keyword>
<evidence type="ECO:0000313" key="19">
    <source>
        <dbReference type="EMBL" id="RRQ20953.1"/>
    </source>
</evidence>
<dbReference type="EMBL" id="QZMU01000001">
    <property type="protein sequence ID" value="RRQ20953.1"/>
    <property type="molecule type" value="Genomic_DNA"/>
</dbReference>
<dbReference type="Pfam" id="PF00512">
    <property type="entry name" value="HisKA"/>
    <property type="match status" value="1"/>
</dbReference>
<dbReference type="Pfam" id="PF00072">
    <property type="entry name" value="Response_reg"/>
    <property type="match status" value="1"/>
</dbReference>
<evidence type="ECO:0000256" key="13">
    <source>
        <dbReference type="SAM" id="Coils"/>
    </source>
</evidence>